<dbReference type="InterPro" id="IPR036390">
    <property type="entry name" value="WH_DNA-bd_sf"/>
</dbReference>
<accession>A0ABR7NTJ7</accession>
<comment type="similarity">
    <text evidence="1">Belongs to the LysR transcriptional regulatory family.</text>
</comment>
<dbReference type="SUPFAM" id="SSF46785">
    <property type="entry name" value="Winged helix' DNA-binding domain"/>
    <property type="match status" value="1"/>
</dbReference>
<evidence type="ECO:0000313" key="7">
    <source>
        <dbReference type="Proteomes" id="UP000647491"/>
    </source>
</evidence>
<sequence>MELLQFRYFLEAARYENLTRAADELHIAQPALSQSIMRLENELGVKLFDRRNHHVYLNDQGKLLRKRLIPLMESIDSLKDELWESVCSSEKTISLNFFAASQFITNCIIAYKAEHPDVKFQVSQLETMGGCDIHIDSRASVYGPTAMGEIQMPEGAVRQEILEEEIYLAVPANSPLAERESVDLRQLREEGYIRLGNGWQLRQICDNFFHQAGVRPQMIFESNSPESVRNLIAAGLGIGFWPERSWDEQPGPQVKLIPIRYPVCRRDVVVTMYKQAQEKPAVGEFVDYLCGYFKRGLKDEDR</sequence>
<keyword evidence="3" id="KW-0238">DNA-binding</keyword>
<dbReference type="PANTHER" id="PTHR30346">
    <property type="entry name" value="TRANSCRIPTIONAL DUAL REGULATOR HCAR-RELATED"/>
    <property type="match status" value="1"/>
</dbReference>
<dbReference type="SUPFAM" id="SSF53850">
    <property type="entry name" value="Periplasmic binding protein-like II"/>
    <property type="match status" value="1"/>
</dbReference>
<keyword evidence="2" id="KW-0805">Transcription regulation</keyword>
<dbReference type="Gene3D" id="1.10.10.10">
    <property type="entry name" value="Winged helix-like DNA-binding domain superfamily/Winged helix DNA-binding domain"/>
    <property type="match status" value="1"/>
</dbReference>
<protein>
    <submittedName>
        <fullName evidence="6">LysR family transcriptional regulator</fullName>
    </submittedName>
</protein>
<evidence type="ECO:0000256" key="1">
    <source>
        <dbReference type="ARBA" id="ARBA00009437"/>
    </source>
</evidence>
<dbReference type="InterPro" id="IPR005119">
    <property type="entry name" value="LysR_subst-bd"/>
</dbReference>
<name>A0ABR7NTJ7_9FIRM</name>
<dbReference type="InterPro" id="IPR000847">
    <property type="entry name" value="LysR_HTH_N"/>
</dbReference>
<dbReference type="RefSeq" id="WP_262427692.1">
    <property type="nucleotide sequence ID" value="NZ_JACRTJ010000019.1"/>
</dbReference>
<evidence type="ECO:0000259" key="5">
    <source>
        <dbReference type="PROSITE" id="PS50931"/>
    </source>
</evidence>
<dbReference type="Pfam" id="PF00126">
    <property type="entry name" value="HTH_1"/>
    <property type="match status" value="1"/>
</dbReference>
<dbReference type="InterPro" id="IPR036388">
    <property type="entry name" value="WH-like_DNA-bd_sf"/>
</dbReference>
<gene>
    <name evidence="6" type="ORF">H8708_09470</name>
</gene>
<keyword evidence="4" id="KW-0804">Transcription</keyword>
<proteinExistence type="inferred from homology"/>
<dbReference type="PROSITE" id="PS50931">
    <property type="entry name" value="HTH_LYSR"/>
    <property type="match status" value="1"/>
</dbReference>
<dbReference type="PANTHER" id="PTHR30346:SF28">
    <property type="entry name" value="HTH-TYPE TRANSCRIPTIONAL REGULATOR CYNR"/>
    <property type="match status" value="1"/>
</dbReference>
<organism evidence="6 7">
    <name type="scientific">Enterocloster hominis</name>
    <name type="common">ex Liu et al. 2021</name>
    <dbReference type="NCBI Taxonomy" id="2763663"/>
    <lineage>
        <taxon>Bacteria</taxon>
        <taxon>Bacillati</taxon>
        <taxon>Bacillota</taxon>
        <taxon>Clostridia</taxon>
        <taxon>Lachnospirales</taxon>
        <taxon>Lachnospiraceae</taxon>
        <taxon>Enterocloster</taxon>
    </lineage>
</organism>
<evidence type="ECO:0000313" key="6">
    <source>
        <dbReference type="EMBL" id="MBC8599449.1"/>
    </source>
</evidence>
<dbReference type="CDD" id="cd05466">
    <property type="entry name" value="PBP2_LTTR_substrate"/>
    <property type="match status" value="1"/>
</dbReference>
<comment type="caution">
    <text evidence="6">The sequence shown here is derived from an EMBL/GenBank/DDBJ whole genome shotgun (WGS) entry which is preliminary data.</text>
</comment>
<evidence type="ECO:0000256" key="2">
    <source>
        <dbReference type="ARBA" id="ARBA00023015"/>
    </source>
</evidence>
<reference evidence="6 7" key="1">
    <citation type="submission" date="2020-08" db="EMBL/GenBank/DDBJ databases">
        <title>Genome public.</title>
        <authorList>
            <person name="Liu C."/>
            <person name="Sun Q."/>
        </authorList>
    </citation>
    <scope>NUCLEOTIDE SEQUENCE [LARGE SCALE GENOMIC DNA]</scope>
    <source>
        <strain evidence="6 7">BX10</strain>
    </source>
</reference>
<dbReference type="Gene3D" id="3.40.190.290">
    <property type="match status" value="1"/>
</dbReference>
<evidence type="ECO:0000256" key="4">
    <source>
        <dbReference type="ARBA" id="ARBA00023163"/>
    </source>
</evidence>
<dbReference type="EMBL" id="JACRTJ010000019">
    <property type="protein sequence ID" value="MBC8599449.1"/>
    <property type="molecule type" value="Genomic_DNA"/>
</dbReference>
<evidence type="ECO:0000256" key="3">
    <source>
        <dbReference type="ARBA" id="ARBA00023125"/>
    </source>
</evidence>
<feature type="domain" description="HTH lysR-type" evidence="5">
    <location>
        <begin position="1"/>
        <end position="58"/>
    </location>
</feature>
<dbReference type="Proteomes" id="UP000647491">
    <property type="component" value="Unassembled WGS sequence"/>
</dbReference>
<dbReference type="PRINTS" id="PR00039">
    <property type="entry name" value="HTHLYSR"/>
</dbReference>
<keyword evidence="7" id="KW-1185">Reference proteome</keyword>
<dbReference type="Pfam" id="PF03466">
    <property type="entry name" value="LysR_substrate"/>
    <property type="match status" value="1"/>
</dbReference>